<dbReference type="InterPro" id="IPR041485">
    <property type="entry name" value="TetR_C_36"/>
</dbReference>
<gene>
    <name evidence="2" type="ORF">Val02_79760</name>
</gene>
<evidence type="ECO:0000259" key="1">
    <source>
        <dbReference type="Pfam" id="PF18598"/>
    </source>
</evidence>
<dbReference type="Gene3D" id="1.10.357.10">
    <property type="entry name" value="Tetracycline Repressor, domain 2"/>
    <property type="match status" value="1"/>
</dbReference>
<dbReference type="Proteomes" id="UP000619260">
    <property type="component" value="Unassembled WGS sequence"/>
</dbReference>
<proteinExistence type="predicted"/>
<organism evidence="2 3">
    <name type="scientific">Virgisporangium aliadipatigenens</name>
    <dbReference type="NCBI Taxonomy" id="741659"/>
    <lineage>
        <taxon>Bacteria</taxon>
        <taxon>Bacillati</taxon>
        <taxon>Actinomycetota</taxon>
        <taxon>Actinomycetes</taxon>
        <taxon>Micromonosporales</taxon>
        <taxon>Micromonosporaceae</taxon>
        <taxon>Virgisporangium</taxon>
    </lineage>
</organism>
<dbReference type="SUPFAM" id="SSF46689">
    <property type="entry name" value="Homeodomain-like"/>
    <property type="match status" value="1"/>
</dbReference>
<sequence>MVSSDDVVIGACRFFLRHATVDMDKVALDLAISRATLYRVVHSRDRLLGDVLWRLAEGMLRRAREQRSAPGVDGVLEITRHFSAGLLESAPFREFLRTEPDTAARVLFTASGGVHRRAVEFQCEILRDLATEEGWSRTDLDHLAYLYVRIIESMLYAELLTGRQPDAELAERAIRALLQPV</sequence>
<name>A0A8J3YWE3_9ACTN</name>
<keyword evidence="3" id="KW-1185">Reference proteome</keyword>
<reference evidence="2" key="1">
    <citation type="submission" date="2021-01" db="EMBL/GenBank/DDBJ databases">
        <title>Whole genome shotgun sequence of Virgisporangium aliadipatigenens NBRC 105644.</title>
        <authorList>
            <person name="Komaki H."/>
            <person name="Tamura T."/>
        </authorList>
    </citation>
    <scope>NUCLEOTIDE SEQUENCE</scope>
    <source>
        <strain evidence="2">NBRC 105644</strain>
    </source>
</reference>
<dbReference type="Pfam" id="PF18598">
    <property type="entry name" value="TetR_C_36"/>
    <property type="match status" value="1"/>
</dbReference>
<comment type="caution">
    <text evidence="2">The sequence shown here is derived from an EMBL/GenBank/DDBJ whole genome shotgun (WGS) entry which is preliminary data.</text>
</comment>
<dbReference type="AlphaFoldDB" id="A0A8J3YWE3"/>
<dbReference type="InterPro" id="IPR009057">
    <property type="entry name" value="Homeodomain-like_sf"/>
</dbReference>
<accession>A0A8J3YWE3</accession>
<protein>
    <recommendedName>
        <fullName evidence="1">QsdR TetR regulatory C-terminal domain-containing protein</fullName>
    </recommendedName>
</protein>
<evidence type="ECO:0000313" key="2">
    <source>
        <dbReference type="EMBL" id="GIJ51090.1"/>
    </source>
</evidence>
<evidence type="ECO:0000313" key="3">
    <source>
        <dbReference type="Proteomes" id="UP000619260"/>
    </source>
</evidence>
<feature type="domain" description="QsdR TetR regulatory C-terminal" evidence="1">
    <location>
        <begin position="71"/>
        <end position="179"/>
    </location>
</feature>
<dbReference type="EMBL" id="BOPF01000043">
    <property type="protein sequence ID" value="GIJ51090.1"/>
    <property type="molecule type" value="Genomic_DNA"/>
</dbReference>